<sequence length="96" mass="10885">VRHFTGIPHSPTGQAMVERAHQNIKRVLDQQRGGTELYSPIERLCKALFTINFLNCSMSEPTPPILWHFSNSARAKLEEKLPVLIKDPESHQIKGP</sequence>
<dbReference type="AlphaFoldDB" id="A0A7K8GIZ9"/>
<evidence type="ECO:0000256" key="3">
    <source>
        <dbReference type="ARBA" id="ARBA00022722"/>
    </source>
</evidence>
<proteinExistence type="predicted"/>
<keyword evidence="2" id="KW-0548">Nucleotidyltransferase</keyword>
<dbReference type="InterPro" id="IPR012337">
    <property type="entry name" value="RNaseH-like_sf"/>
</dbReference>
<feature type="non-terminal residue" evidence="7">
    <location>
        <position position="96"/>
    </location>
</feature>
<dbReference type="EMBL" id="VZTJ01003177">
    <property type="protein sequence ID" value="NXC04262.1"/>
    <property type="molecule type" value="Genomic_DNA"/>
</dbReference>
<dbReference type="InterPro" id="IPR036397">
    <property type="entry name" value="RNaseH_sf"/>
</dbReference>
<accession>A0A7K8GIZ9</accession>
<evidence type="ECO:0000256" key="1">
    <source>
        <dbReference type="ARBA" id="ARBA00022679"/>
    </source>
</evidence>
<keyword evidence="1" id="KW-0808">Transferase</keyword>
<dbReference type="GO" id="GO:0004519">
    <property type="term" value="F:endonuclease activity"/>
    <property type="evidence" value="ECO:0007669"/>
    <property type="project" value="UniProtKB-KW"/>
</dbReference>
<reference evidence="7 8" key="1">
    <citation type="submission" date="2019-09" db="EMBL/GenBank/DDBJ databases">
        <title>Bird 10,000 Genomes (B10K) Project - Family phase.</title>
        <authorList>
            <person name="Zhang G."/>
        </authorList>
    </citation>
    <scope>NUCLEOTIDE SEQUENCE [LARGE SCALE GENOMIC DNA]</scope>
    <source>
        <strain evidence="7">B10K-DU-029-32</strain>
        <tissue evidence="7">Liver or heart</tissue>
    </source>
</reference>
<evidence type="ECO:0000256" key="4">
    <source>
        <dbReference type="ARBA" id="ARBA00022759"/>
    </source>
</evidence>
<evidence type="ECO:0000313" key="8">
    <source>
        <dbReference type="Proteomes" id="UP000526602"/>
    </source>
</evidence>
<dbReference type="GO" id="GO:0003964">
    <property type="term" value="F:RNA-directed DNA polymerase activity"/>
    <property type="evidence" value="ECO:0007669"/>
    <property type="project" value="UniProtKB-KW"/>
</dbReference>
<keyword evidence="8" id="KW-1185">Reference proteome</keyword>
<feature type="non-terminal residue" evidence="7">
    <location>
        <position position="1"/>
    </location>
</feature>
<dbReference type="PANTHER" id="PTHR41694">
    <property type="entry name" value="ENDOGENOUS RETROVIRUS GROUP K MEMBER POL PROTEIN"/>
    <property type="match status" value="1"/>
</dbReference>
<comment type="caution">
    <text evidence="7">The sequence shown here is derived from an EMBL/GenBank/DDBJ whole genome shotgun (WGS) entry which is preliminary data.</text>
</comment>
<keyword evidence="4" id="KW-0255">Endonuclease</keyword>
<dbReference type="SUPFAM" id="SSF53098">
    <property type="entry name" value="Ribonuclease H-like"/>
    <property type="match status" value="1"/>
</dbReference>
<evidence type="ECO:0000256" key="5">
    <source>
        <dbReference type="ARBA" id="ARBA00022801"/>
    </source>
</evidence>
<protein>
    <submittedName>
        <fullName evidence="7">IGEB protein</fullName>
    </submittedName>
</protein>
<evidence type="ECO:0000256" key="2">
    <source>
        <dbReference type="ARBA" id="ARBA00022695"/>
    </source>
</evidence>
<dbReference type="GO" id="GO:0016787">
    <property type="term" value="F:hydrolase activity"/>
    <property type="evidence" value="ECO:0007669"/>
    <property type="project" value="UniProtKB-KW"/>
</dbReference>
<keyword evidence="3" id="KW-0540">Nuclease</keyword>
<dbReference type="GO" id="GO:0035613">
    <property type="term" value="F:RNA stem-loop binding"/>
    <property type="evidence" value="ECO:0007669"/>
    <property type="project" value="TreeGrafter"/>
</dbReference>
<gene>
    <name evidence="7" type="primary">Iap</name>
    <name evidence="7" type="ORF">ORTSPA_R16040</name>
</gene>
<name>A0A7K8GIZ9_ORTSP</name>
<dbReference type="Gene3D" id="3.30.420.10">
    <property type="entry name" value="Ribonuclease H-like superfamily/Ribonuclease H"/>
    <property type="match status" value="1"/>
</dbReference>
<evidence type="ECO:0000256" key="6">
    <source>
        <dbReference type="ARBA" id="ARBA00022918"/>
    </source>
</evidence>
<dbReference type="Proteomes" id="UP000526602">
    <property type="component" value="Unassembled WGS sequence"/>
</dbReference>
<keyword evidence="6" id="KW-0695">RNA-directed DNA polymerase</keyword>
<organism evidence="7 8">
    <name type="scientific">Orthonyx spaldingii</name>
    <name type="common">Chowchilla</name>
    <dbReference type="NCBI Taxonomy" id="38397"/>
    <lineage>
        <taxon>Eukaryota</taxon>
        <taxon>Metazoa</taxon>
        <taxon>Chordata</taxon>
        <taxon>Craniata</taxon>
        <taxon>Vertebrata</taxon>
        <taxon>Euteleostomi</taxon>
        <taxon>Archelosauria</taxon>
        <taxon>Archosauria</taxon>
        <taxon>Dinosauria</taxon>
        <taxon>Saurischia</taxon>
        <taxon>Theropoda</taxon>
        <taxon>Coelurosauria</taxon>
        <taxon>Aves</taxon>
        <taxon>Neognathae</taxon>
        <taxon>Neoaves</taxon>
        <taxon>Telluraves</taxon>
        <taxon>Australaves</taxon>
        <taxon>Passeriformes</taxon>
        <taxon>Corvoidea</taxon>
        <taxon>Orthonychidae</taxon>
        <taxon>Orthonyx</taxon>
    </lineage>
</organism>
<evidence type="ECO:0000313" key="7">
    <source>
        <dbReference type="EMBL" id="NXC04262.1"/>
    </source>
</evidence>
<keyword evidence="5" id="KW-0378">Hydrolase</keyword>
<dbReference type="PANTHER" id="PTHR41694:SF3">
    <property type="entry name" value="RNA-DIRECTED DNA POLYMERASE-RELATED"/>
    <property type="match status" value="1"/>
</dbReference>